<protein>
    <submittedName>
        <fullName evidence="1">Uncharacterized protein</fullName>
    </submittedName>
</protein>
<dbReference type="EMBL" id="PVZC01000009">
    <property type="protein sequence ID" value="PRX95406.1"/>
    <property type="molecule type" value="Genomic_DNA"/>
</dbReference>
<evidence type="ECO:0000313" key="2">
    <source>
        <dbReference type="Proteomes" id="UP000237846"/>
    </source>
</evidence>
<reference evidence="1 2" key="1">
    <citation type="submission" date="2018-03" db="EMBL/GenBank/DDBJ databases">
        <title>Genomic Encyclopedia of Archaeal and Bacterial Type Strains, Phase II (KMG-II): from individual species to whole genera.</title>
        <authorList>
            <person name="Goeker M."/>
        </authorList>
    </citation>
    <scope>NUCLEOTIDE SEQUENCE [LARGE SCALE GENOMIC DNA]</scope>
    <source>
        <strain evidence="1 2">DSM 45601</strain>
    </source>
</reference>
<proteinExistence type="predicted"/>
<evidence type="ECO:0000313" key="1">
    <source>
        <dbReference type="EMBL" id="PRX95406.1"/>
    </source>
</evidence>
<comment type="caution">
    <text evidence="1">The sequence shown here is derived from an EMBL/GenBank/DDBJ whole genome shotgun (WGS) entry which is preliminary data.</text>
</comment>
<dbReference type="Proteomes" id="UP000237846">
    <property type="component" value="Unassembled WGS sequence"/>
</dbReference>
<organism evidence="1 2">
    <name type="scientific">Allonocardiopsis opalescens</name>
    <dbReference type="NCBI Taxonomy" id="1144618"/>
    <lineage>
        <taxon>Bacteria</taxon>
        <taxon>Bacillati</taxon>
        <taxon>Actinomycetota</taxon>
        <taxon>Actinomycetes</taxon>
        <taxon>Streptosporangiales</taxon>
        <taxon>Allonocardiopsis</taxon>
    </lineage>
</organism>
<keyword evidence="2" id="KW-1185">Reference proteome</keyword>
<accession>A0A2T0PV42</accession>
<name>A0A2T0PV42_9ACTN</name>
<dbReference type="AlphaFoldDB" id="A0A2T0PV42"/>
<gene>
    <name evidence="1" type="ORF">CLV72_10913</name>
</gene>
<sequence length="124" mass="12799">MEYIDFPAVPARFGCAPSGAAQPLDGGEDNRKVRMAPDRGEVVVRECLRSGADKVMAAWWSSWGAATSPHPCPSSPAAASRHCLKAGTVAVFPFVSGGVPPSGAVRRRPGCTCSRRAGSTIGSG</sequence>